<dbReference type="Pfam" id="PF13203">
    <property type="entry name" value="DUF2201_N"/>
    <property type="match status" value="1"/>
</dbReference>
<sequence length="465" mass="53503">MDTTLADQAFTLRRRLEIWANDYYFLPDPKDRATELTAPLKDAFFSFISRLSLALMEDEDNFFGYFFFQMGKEIDLTLRAPTGVTFRGTKYILFFQPFLFLEQTPDQMLSSIRHEILHIVFRHLLRARDLRSSYSKLALNLAMDAIVNTYLDPVPADGVTIERINGQYQLYLTPYDTLENYAEQIQHGLEWKKKSQTTTTDQVTDSDKPQFDPAHAHDLWETADASDPQTMVKFTEKYLDEADKGNLPSHLSSAIAAIKSENPALPWDWYLRRMAGTLSCGTKHTTARLSRRQPYRLDLRGELHHYKARILVALDVSGSISDAEFHQAMEEVLHIVQTQRVEITVIECDDQIKKVYHVRSVRDLQERYPYRGGTAFSPVFAYANKHKIDLLIYFTDGQGEERLEVKPGGYKVFWILSGKGKTLSLHNPPGLIKPLKTKEDITLSELDDPHNDGYSMNNQEPIAFT</sequence>
<accession>A0A848BXU3</accession>
<gene>
    <name evidence="4" type="ORF">HF872_04020</name>
</gene>
<dbReference type="Proteomes" id="UP000591071">
    <property type="component" value="Unassembled WGS sequence"/>
</dbReference>
<dbReference type="SUPFAM" id="SSF53300">
    <property type="entry name" value="vWA-like"/>
    <property type="match status" value="1"/>
</dbReference>
<evidence type="ECO:0000313" key="5">
    <source>
        <dbReference type="Proteomes" id="UP000591071"/>
    </source>
</evidence>
<organism evidence="4 5">
    <name type="scientific">Megasphaera hexanoica</name>
    <dbReference type="NCBI Taxonomy" id="1675036"/>
    <lineage>
        <taxon>Bacteria</taxon>
        <taxon>Bacillati</taxon>
        <taxon>Bacillota</taxon>
        <taxon>Negativicutes</taxon>
        <taxon>Veillonellales</taxon>
        <taxon>Veillonellaceae</taxon>
        <taxon>Megasphaera</taxon>
    </lineage>
</organism>
<evidence type="ECO:0008006" key="6">
    <source>
        <dbReference type="Google" id="ProtNLM"/>
    </source>
</evidence>
<evidence type="ECO:0000259" key="2">
    <source>
        <dbReference type="Pfam" id="PF09967"/>
    </source>
</evidence>
<feature type="region of interest" description="Disordered" evidence="1">
    <location>
        <begin position="194"/>
        <end position="214"/>
    </location>
</feature>
<proteinExistence type="predicted"/>
<feature type="domain" description="Putative metallopeptidase" evidence="3">
    <location>
        <begin position="92"/>
        <end position="295"/>
    </location>
</feature>
<reference evidence="4 5" key="1">
    <citation type="submission" date="2020-04" db="EMBL/GenBank/DDBJ databases">
        <authorList>
            <person name="Hitch T.C.A."/>
            <person name="Wylensek D."/>
            <person name="Clavel T."/>
        </authorList>
    </citation>
    <scope>NUCLEOTIDE SEQUENCE [LARGE SCALE GENOMIC DNA]</scope>
    <source>
        <strain evidence="4 5">Oil-RF-744-FAT-WT-6-1</strain>
    </source>
</reference>
<dbReference type="RefSeq" id="WP_170087318.1">
    <property type="nucleotide sequence ID" value="NZ_JABAFG010000005.1"/>
</dbReference>
<evidence type="ECO:0000313" key="4">
    <source>
        <dbReference type="EMBL" id="NME27789.1"/>
    </source>
</evidence>
<feature type="region of interest" description="Disordered" evidence="1">
    <location>
        <begin position="444"/>
        <end position="465"/>
    </location>
</feature>
<dbReference type="AlphaFoldDB" id="A0A848BXU3"/>
<dbReference type="InterPro" id="IPR025154">
    <property type="entry name" value="Put_metallopeptidase_dom"/>
</dbReference>
<evidence type="ECO:0000256" key="1">
    <source>
        <dbReference type="SAM" id="MobiDB-lite"/>
    </source>
</evidence>
<dbReference type="InterPro" id="IPR036465">
    <property type="entry name" value="vWFA_dom_sf"/>
</dbReference>
<evidence type="ECO:0000259" key="3">
    <source>
        <dbReference type="Pfam" id="PF13203"/>
    </source>
</evidence>
<feature type="compositionally biased region" description="Basic and acidic residues" evidence="1">
    <location>
        <begin position="205"/>
        <end position="214"/>
    </location>
</feature>
<feature type="compositionally biased region" description="Polar residues" evidence="1">
    <location>
        <begin position="454"/>
        <end position="465"/>
    </location>
</feature>
<name>A0A848BXU3_9FIRM</name>
<comment type="caution">
    <text evidence="4">The sequence shown here is derived from an EMBL/GenBank/DDBJ whole genome shotgun (WGS) entry which is preliminary data.</text>
</comment>
<protein>
    <recommendedName>
        <fullName evidence="6">Peptidase</fullName>
    </recommendedName>
</protein>
<feature type="domain" description="VWA-like" evidence="2">
    <location>
        <begin position="311"/>
        <end position="419"/>
    </location>
</feature>
<dbReference type="InterPro" id="IPR018698">
    <property type="entry name" value="VWA-like_dom"/>
</dbReference>
<dbReference type="PANTHER" id="PTHR38730">
    <property type="entry name" value="SLL7028 PROTEIN"/>
    <property type="match status" value="1"/>
</dbReference>
<dbReference type="PANTHER" id="PTHR38730:SF1">
    <property type="entry name" value="SLL7028 PROTEIN"/>
    <property type="match status" value="1"/>
</dbReference>
<dbReference type="Pfam" id="PF09967">
    <property type="entry name" value="DUF2201"/>
    <property type="match status" value="1"/>
</dbReference>
<dbReference type="EMBL" id="JABAFG010000005">
    <property type="protein sequence ID" value="NME27789.1"/>
    <property type="molecule type" value="Genomic_DNA"/>
</dbReference>